<name>A0A6M4GU08_9PROT</name>
<feature type="transmembrane region" description="Helical" evidence="2">
    <location>
        <begin position="207"/>
        <end position="230"/>
    </location>
</feature>
<dbReference type="Proteomes" id="UP000501534">
    <property type="component" value="Chromosome"/>
</dbReference>
<reference evidence="4 5" key="1">
    <citation type="submission" date="2020-04" db="EMBL/GenBank/DDBJ databases">
        <title>Usitatibacter rugosus gen. nov., sp. nov. and Usitatibacter palustris sp. nov., novel members of Usitatibacteraceae fam. nov. within the order Nitrosomonadales isolated from soil.</title>
        <authorList>
            <person name="Huber K.J."/>
            <person name="Neumann-Schaal M."/>
            <person name="Geppert A."/>
            <person name="Luckner M."/>
            <person name="Wanner G."/>
            <person name="Overmann J."/>
        </authorList>
    </citation>
    <scope>NUCLEOTIDE SEQUENCE [LARGE SCALE GENOMIC DNA]</scope>
    <source>
        <strain evidence="4 5">0125_3</strain>
    </source>
</reference>
<evidence type="ECO:0000259" key="3">
    <source>
        <dbReference type="Pfam" id="PF06738"/>
    </source>
</evidence>
<keyword evidence="5" id="KW-1185">Reference proteome</keyword>
<evidence type="ECO:0000256" key="2">
    <source>
        <dbReference type="SAM" id="Phobius"/>
    </source>
</evidence>
<feature type="transmembrane region" description="Helical" evidence="2">
    <location>
        <begin position="329"/>
        <end position="347"/>
    </location>
</feature>
<feature type="transmembrane region" description="Helical" evidence="2">
    <location>
        <begin position="392"/>
        <end position="413"/>
    </location>
</feature>
<accession>A0A6M4GU08</accession>
<dbReference type="Pfam" id="PF06738">
    <property type="entry name" value="ThrE"/>
    <property type="match status" value="1"/>
</dbReference>
<feature type="transmembrane region" description="Helical" evidence="2">
    <location>
        <begin position="306"/>
        <end position="323"/>
    </location>
</feature>
<dbReference type="PANTHER" id="PTHR31082">
    <property type="entry name" value="PHEROMONE-REGULATED MEMBRANE PROTEIN 10"/>
    <property type="match status" value="1"/>
</dbReference>
<evidence type="ECO:0000256" key="1">
    <source>
        <dbReference type="ARBA" id="ARBA00034125"/>
    </source>
</evidence>
<comment type="similarity">
    <text evidence="1">Belongs to the ThrE exporter (TC 2.A.79) family.</text>
</comment>
<protein>
    <recommendedName>
        <fullName evidence="3">Threonine/serine exporter-like N-terminal domain-containing protein</fullName>
    </recommendedName>
</protein>
<feature type="domain" description="Threonine/serine exporter-like N-terminal" evidence="3">
    <location>
        <begin position="22"/>
        <end position="262"/>
    </location>
</feature>
<keyword evidence="2" id="KW-0472">Membrane</keyword>
<dbReference type="EMBL" id="CP053069">
    <property type="protein sequence ID" value="QJR10829.1"/>
    <property type="molecule type" value="Genomic_DNA"/>
</dbReference>
<organism evidence="4 5">
    <name type="scientific">Usitatibacter rugosus</name>
    <dbReference type="NCBI Taxonomy" id="2732067"/>
    <lineage>
        <taxon>Bacteria</taxon>
        <taxon>Pseudomonadati</taxon>
        <taxon>Pseudomonadota</taxon>
        <taxon>Betaproteobacteria</taxon>
        <taxon>Nitrosomonadales</taxon>
        <taxon>Usitatibacteraceae</taxon>
        <taxon>Usitatibacter</taxon>
    </lineage>
</organism>
<dbReference type="InterPro" id="IPR010619">
    <property type="entry name" value="ThrE-like_N"/>
</dbReference>
<dbReference type="PANTHER" id="PTHR31082:SF4">
    <property type="entry name" value="PHEROMONE-REGULATED MEMBRANE PROTEIN 10"/>
    <property type="match status" value="1"/>
</dbReference>
<feature type="transmembrane region" description="Helical" evidence="2">
    <location>
        <begin position="242"/>
        <end position="267"/>
    </location>
</feature>
<sequence length="440" mass="46860">MHDASPTTEALSHRRVPQQLLRFLSRLGHVLLSTGDAVSVIEEVLRRIALAQGAQRVNIIAFPTVLFVKFEDGDLTCLDFTGDEGLTLRFDQTEAVFALARDAENPEMDLGEALRRLEAILAAPPLYHPVTSLLGHVLVTVGIALVLHPSIGVIGLAAGFGFAVGALRLFARSRGGILQTLLPTFSAFMVSAIALEMAKHGYGESPVRVLIAALVTFLPGGILAVATMDLAYGDVVSGSSRFVTGVLQLVFLVLGMMIAASFVGLPASKILVELPDATLLTWGPWLGVAFFGIGHVLYYSSPLRNLPWILAVLFVVYAGQRLGNAAFGGYMSGFVGAIIATPVSYFIQYRVGGPPAVVTFLPALWLLLPSSLALLGLAEVVTDNPLSGVQDFIATVFAIVAIALGSLIGSGIYNQYVDPIFKQTASLAASVSKFRWRRRG</sequence>
<dbReference type="KEGG" id="uru:DSM104443_01899"/>
<feature type="transmembrane region" description="Helical" evidence="2">
    <location>
        <begin position="151"/>
        <end position="170"/>
    </location>
</feature>
<keyword evidence="2" id="KW-0812">Transmembrane</keyword>
<feature type="transmembrane region" description="Helical" evidence="2">
    <location>
        <begin position="177"/>
        <end position="195"/>
    </location>
</feature>
<keyword evidence="2" id="KW-1133">Transmembrane helix</keyword>
<dbReference type="GO" id="GO:0022857">
    <property type="term" value="F:transmembrane transporter activity"/>
    <property type="evidence" value="ECO:0007669"/>
    <property type="project" value="InterPro"/>
</dbReference>
<feature type="transmembrane region" description="Helical" evidence="2">
    <location>
        <begin position="126"/>
        <end position="145"/>
    </location>
</feature>
<dbReference type="RefSeq" id="WP_171091658.1">
    <property type="nucleotide sequence ID" value="NZ_CP053069.1"/>
</dbReference>
<feature type="transmembrane region" description="Helical" evidence="2">
    <location>
        <begin position="279"/>
        <end position="299"/>
    </location>
</feature>
<evidence type="ECO:0000313" key="4">
    <source>
        <dbReference type="EMBL" id="QJR10829.1"/>
    </source>
</evidence>
<dbReference type="AlphaFoldDB" id="A0A6M4GU08"/>
<gene>
    <name evidence="4" type="ORF">DSM104443_01899</name>
</gene>
<feature type="transmembrane region" description="Helical" evidence="2">
    <location>
        <begin position="359"/>
        <end position="380"/>
    </location>
</feature>
<proteinExistence type="inferred from homology"/>
<dbReference type="InterPro" id="IPR051361">
    <property type="entry name" value="ThrE/Ser_Exporter"/>
</dbReference>
<evidence type="ECO:0000313" key="5">
    <source>
        <dbReference type="Proteomes" id="UP000501534"/>
    </source>
</evidence>